<keyword evidence="3" id="KW-1185">Reference proteome</keyword>
<dbReference type="SUPFAM" id="SSF47391">
    <property type="entry name" value="Dimerization-anchoring domain of cAMP-dependent PK regulatory subunit"/>
    <property type="match status" value="1"/>
</dbReference>
<evidence type="ECO:0000313" key="3">
    <source>
        <dbReference type="Proteomes" id="UP001159427"/>
    </source>
</evidence>
<dbReference type="InterPro" id="IPR056587">
    <property type="entry name" value="EF_EFCAB10_C"/>
</dbReference>
<gene>
    <name evidence="2" type="ORF">PEVE_00024186</name>
</gene>
<comment type="caution">
    <text evidence="2">The sequence shown here is derived from an EMBL/GenBank/DDBJ whole genome shotgun (WGS) entry which is preliminary data.</text>
</comment>
<dbReference type="PROSITE" id="PS50222">
    <property type="entry name" value="EF_HAND_2"/>
    <property type="match status" value="1"/>
</dbReference>
<protein>
    <recommendedName>
        <fullName evidence="1">EF-hand domain-containing protein</fullName>
    </recommendedName>
</protein>
<dbReference type="EMBL" id="CALNXI010003228">
    <property type="protein sequence ID" value="CAH3192595.1"/>
    <property type="molecule type" value="Genomic_DNA"/>
</dbReference>
<dbReference type="PANTHER" id="PTHR21847:SF1">
    <property type="entry name" value="EF-HAND CALCIUM-BINDING DOMAIN-CONTAINING PROTEIN 10"/>
    <property type="match status" value="1"/>
</dbReference>
<proteinExistence type="predicted"/>
<dbReference type="InterPro" id="IPR049760">
    <property type="entry name" value="DD_EFCAB10"/>
</dbReference>
<sequence>MSRCYRCYRNCAILFKMANRESDAQEYLKKHKIMELFENLTAQLIYERPEDPKAYMKQFLEKLKDARTVQRNYPCIFDDSNVRSLFGMLDVTGKGFITYEQYKQGLETLGIKKYDNDPPGGDMDRISSESFLKEARQGLAQASATFAL</sequence>
<feature type="domain" description="EF-hand" evidence="1">
    <location>
        <begin position="77"/>
        <end position="112"/>
    </location>
</feature>
<dbReference type="Gene3D" id="1.20.890.10">
    <property type="entry name" value="cAMP-dependent protein kinase regulatory subunit, dimerization-anchoring domain"/>
    <property type="match status" value="1"/>
</dbReference>
<evidence type="ECO:0000259" key="1">
    <source>
        <dbReference type="PROSITE" id="PS50222"/>
    </source>
</evidence>
<dbReference type="Pfam" id="PF24548">
    <property type="entry name" value="EF_EFCAB10_C"/>
    <property type="match status" value="1"/>
</dbReference>
<dbReference type="PANTHER" id="PTHR21847">
    <property type="entry name" value="EF-HAND CALCIUM-BINDING DOMAIN-CONTAINING PROTEIN 10"/>
    <property type="match status" value="1"/>
</dbReference>
<dbReference type="CDD" id="cd22976">
    <property type="entry name" value="DD_EFCAB10"/>
    <property type="match status" value="1"/>
</dbReference>
<dbReference type="InterPro" id="IPR011992">
    <property type="entry name" value="EF-hand-dom_pair"/>
</dbReference>
<organism evidence="2 3">
    <name type="scientific">Porites evermanni</name>
    <dbReference type="NCBI Taxonomy" id="104178"/>
    <lineage>
        <taxon>Eukaryota</taxon>
        <taxon>Metazoa</taxon>
        <taxon>Cnidaria</taxon>
        <taxon>Anthozoa</taxon>
        <taxon>Hexacorallia</taxon>
        <taxon>Scleractinia</taxon>
        <taxon>Fungiina</taxon>
        <taxon>Poritidae</taxon>
        <taxon>Porites</taxon>
    </lineage>
</organism>
<dbReference type="InterPro" id="IPR039879">
    <property type="entry name" value="EFC10"/>
</dbReference>
<reference evidence="2 3" key="1">
    <citation type="submission" date="2022-05" db="EMBL/GenBank/DDBJ databases">
        <authorList>
            <consortium name="Genoscope - CEA"/>
            <person name="William W."/>
        </authorList>
    </citation>
    <scope>NUCLEOTIDE SEQUENCE [LARGE SCALE GENOMIC DNA]</scope>
</reference>
<dbReference type="InterPro" id="IPR002048">
    <property type="entry name" value="EF_hand_dom"/>
</dbReference>
<evidence type="ECO:0000313" key="2">
    <source>
        <dbReference type="EMBL" id="CAH3192595.1"/>
    </source>
</evidence>
<accession>A0ABN8SQQ1</accession>
<dbReference type="Proteomes" id="UP001159427">
    <property type="component" value="Unassembled WGS sequence"/>
</dbReference>
<name>A0ABN8SQQ1_9CNID</name>
<dbReference type="SUPFAM" id="SSF47473">
    <property type="entry name" value="EF-hand"/>
    <property type="match status" value="1"/>
</dbReference>